<name>A0A915PEX4_9BILA</name>
<keyword evidence="1" id="KW-1185">Reference proteome</keyword>
<accession>A0A915PEX4</accession>
<evidence type="ECO:0000313" key="2">
    <source>
        <dbReference type="WBParaSite" id="scf7180000424606.g13553"/>
    </source>
</evidence>
<organism evidence="1 2">
    <name type="scientific">Meloidogyne floridensis</name>
    <dbReference type="NCBI Taxonomy" id="298350"/>
    <lineage>
        <taxon>Eukaryota</taxon>
        <taxon>Metazoa</taxon>
        <taxon>Ecdysozoa</taxon>
        <taxon>Nematoda</taxon>
        <taxon>Chromadorea</taxon>
        <taxon>Rhabditida</taxon>
        <taxon>Tylenchina</taxon>
        <taxon>Tylenchomorpha</taxon>
        <taxon>Tylenchoidea</taxon>
        <taxon>Meloidogynidae</taxon>
        <taxon>Meloidogyninae</taxon>
        <taxon>Meloidogyne</taxon>
    </lineage>
</organism>
<proteinExistence type="predicted"/>
<protein>
    <submittedName>
        <fullName evidence="2">Uncharacterized protein</fullName>
    </submittedName>
</protein>
<evidence type="ECO:0000313" key="1">
    <source>
        <dbReference type="Proteomes" id="UP000887560"/>
    </source>
</evidence>
<dbReference type="AlphaFoldDB" id="A0A915PEX4"/>
<sequence>MFNENVLVDPFESVMLEYIDAIKKDFPVSFANLYTEITKKDFDWNNENDIIEIKMLKTIGYLLDFYFIKVGKNKIKSLKKQSAATGN</sequence>
<dbReference type="Proteomes" id="UP000887560">
    <property type="component" value="Unplaced"/>
</dbReference>
<reference evidence="2" key="1">
    <citation type="submission" date="2022-11" db="UniProtKB">
        <authorList>
            <consortium name="WormBaseParasite"/>
        </authorList>
    </citation>
    <scope>IDENTIFICATION</scope>
</reference>
<dbReference type="WBParaSite" id="scf7180000424606.g13553">
    <property type="protein sequence ID" value="scf7180000424606.g13553"/>
    <property type="gene ID" value="scf7180000424606.g13553"/>
</dbReference>